<dbReference type="InterPro" id="IPR039261">
    <property type="entry name" value="FNR_nucleotide-bd"/>
</dbReference>
<dbReference type="InterPro" id="IPR050369">
    <property type="entry name" value="RBOH/FRE"/>
</dbReference>
<evidence type="ECO:0000256" key="6">
    <source>
        <dbReference type="SAM" id="Phobius"/>
    </source>
</evidence>
<evidence type="ECO:0000259" key="7">
    <source>
        <dbReference type="PROSITE" id="PS51384"/>
    </source>
</evidence>
<dbReference type="SUPFAM" id="SSF63380">
    <property type="entry name" value="Riboflavin synthase domain-like"/>
    <property type="match status" value="1"/>
</dbReference>
<evidence type="ECO:0000256" key="2">
    <source>
        <dbReference type="ARBA" id="ARBA00022692"/>
    </source>
</evidence>
<feature type="transmembrane region" description="Helical" evidence="6">
    <location>
        <begin position="159"/>
        <end position="179"/>
    </location>
</feature>
<dbReference type="InterPro" id="IPR017927">
    <property type="entry name" value="FAD-bd_FR_type"/>
</dbReference>
<feature type="transmembrane region" description="Helical" evidence="6">
    <location>
        <begin position="108"/>
        <end position="131"/>
    </location>
</feature>
<accession>A0A4Y7KIF6</accession>
<evidence type="ECO:0000313" key="9">
    <source>
        <dbReference type="Proteomes" id="UP000316621"/>
    </source>
</evidence>
<feature type="transmembrane region" description="Helical" evidence="6">
    <location>
        <begin position="269"/>
        <end position="286"/>
    </location>
</feature>
<dbReference type="SUPFAM" id="SSF52343">
    <property type="entry name" value="Ferredoxin reductase-like, C-terminal NADP-linked domain"/>
    <property type="match status" value="1"/>
</dbReference>
<feature type="transmembrane region" description="Helical" evidence="6">
    <location>
        <begin position="9"/>
        <end position="28"/>
    </location>
</feature>
<dbReference type="GO" id="GO:0005886">
    <property type="term" value="C:plasma membrane"/>
    <property type="evidence" value="ECO:0007669"/>
    <property type="project" value="TreeGrafter"/>
</dbReference>
<evidence type="ECO:0000313" key="8">
    <source>
        <dbReference type="EMBL" id="RZC72646.1"/>
    </source>
</evidence>
<dbReference type="Pfam" id="PF08030">
    <property type="entry name" value="NAD_binding_6"/>
    <property type="match status" value="1"/>
</dbReference>
<dbReference type="PROSITE" id="PS51384">
    <property type="entry name" value="FAD_FR"/>
    <property type="match status" value="1"/>
</dbReference>
<dbReference type="InterPro" id="IPR013121">
    <property type="entry name" value="Fe_red_NAD-bd_6"/>
</dbReference>
<dbReference type="SFLD" id="SFLDS00052">
    <property type="entry name" value="Ferric_Reductase_Domain"/>
    <property type="match status" value="1"/>
</dbReference>
<keyword evidence="5 6" id="KW-0472">Membrane</keyword>
<keyword evidence="3 6" id="KW-1133">Transmembrane helix</keyword>
<keyword evidence="4" id="KW-0560">Oxidoreductase</keyword>
<name>A0A4Y7KIF6_PAPSO</name>
<dbReference type="Pfam" id="PF08022">
    <property type="entry name" value="FAD_binding_8"/>
    <property type="match status" value="1"/>
</dbReference>
<feature type="transmembrane region" description="Helical" evidence="6">
    <location>
        <begin position="586"/>
        <end position="606"/>
    </location>
</feature>
<dbReference type="PANTHER" id="PTHR11972:SF155">
    <property type="entry name" value="FERRIC REDUCTION OXIDASE 8, MITOCHONDRIAL"/>
    <property type="match status" value="1"/>
</dbReference>
<comment type="subcellular location">
    <subcellularLocation>
        <location evidence="1">Membrane</location>
        <topology evidence="1">Multi-pass membrane protein</topology>
    </subcellularLocation>
</comment>
<dbReference type="OMA" id="HHIQDEM"/>
<reference evidence="8 9" key="1">
    <citation type="journal article" date="2018" name="Science">
        <title>The opium poppy genome and morphinan production.</title>
        <authorList>
            <person name="Guo L."/>
            <person name="Winzer T."/>
            <person name="Yang X."/>
            <person name="Li Y."/>
            <person name="Ning Z."/>
            <person name="He Z."/>
            <person name="Teodor R."/>
            <person name="Lu Y."/>
            <person name="Bowser T.A."/>
            <person name="Graham I.A."/>
            <person name="Ye K."/>
        </authorList>
    </citation>
    <scope>NUCLEOTIDE SEQUENCE [LARGE SCALE GENOMIC DNA]</scope>
    <source>
        <strain evidence="9">cv. HN1</strain>
        <tissue evidence="8">Leaves</tissue>
    </source>
</reference>
<dbReference type="GO" id="GO:0000293">
    <property type="term" value="F:ferric-chelate reductase activity"/>
    <property type="evidence" value="ECO:0007669"/>
    <property type="project" value="EnsemblPlants"/>
</dbReference>
<sequence>MLSRTNLQIALKLLLILISAVWVSLWLLKPTELWTKSWHKAEDNARETVFGYYGLNFVVYSLPLISMAITGYLYLYLYAKKPRGLRRSRQKKMSITKLSNPFIISRRLGVISLSELLAAMIFTIFLLWTMYAHLSKDFKKMTPEKLLKLNIWQFRLMKIGTRFGLLAEVCLALLLLPVLRGMSLFRLFRIQFEASVRYHIYLGTAMIIFATLHGASTFFIWGVKQQIQDEMWKWQKTGRVYLAGELGLVTGLVIWITSLPQIRRKWFEIFYYTHHFYAVFLVLFLFHTGDRHFYMVFSGVLLFGLDKLLRITQSRPPTGVVSARIFPCKAIELSLSKDPRLKYSPTSLIYLKVPSISKFQWHPFSITSSSSVDDERITVIVKSDGWWTSSLYDTMVAAVHSDPYEVKCLPVHIEGPYGPVCTDFLRYESLLLVAGGIGITPLLSILRELASTEIKMKSTLPSRIQLIYAVKKSEDISLLIPVSDILLTQPLGQTSLEVKIFITQDNRPIKTVRELLNDQSTVEIVNFDWKAFDNTVSGSENLPWFAALAGFSSIVFLVTLVFLNHAFIRSNVKGSEKKNPSWITDLLLICSFLIAIICGALATAIVKRRTPKKDLPLVAMRKCDHMELGPTEPKDILDSHEIRCGERPNFDDIFSQFPNRTGDSSIGVFFCGPESMRESVALSCRKYSQGSTIDGKGRKPFFSFHSLNFAL</sequence>
<proteinExistence type="predicted"/>
<evidence type="ECO:0000256" key="5">
    <source>
        <dbReference type="ARBA" id="ARBA00023136"/>
    </source>
</evidence>
<dbReference type="Pfam" id="PF01794">
    <property type="entry name" value="Ferric_reduct"/>
    <property type="match status" value="1"/>
</dbReference>
<keyword evidence="9" id="KW-1185">Reference proteome</keyword>
<evidence type="ECO:0000256" key="4">
    <source>
        <dbReference type="ARBA" id="ARBA00023002"/>
    </source>
</evidence>
<dbReference type="PANTHER" id="PTHR11972">
    <property type="entry name" value="NADPH OXIDASE"/>
    <property type="match status" value="1"/>
</dbReference>
<dbReference type="STRING" id="3469.A0A4Y7KIF6"/>
<organism evidence="8 9">
    <name type="scientific">Papaver somniferum</name>
    <name type="common">Opium poppy</name>
    <dbReference type="NCBI Taxonomy" id="3469"/>
    <lineage>
        <taxon>Eukaryota</taxon>
        <taxon>Viridiplantae</taxon>
        <taxon>Streptophyta</taxon>
        <taxon>Embryophyta</taxon>
        <taxon>Tracheophyta</taxon>
        <taxon>Spermatophyta</taxon>
        <taxon>Magnoliopsida</taxon>
        <taxon>Ranunculales</taxon>
        <taxon>Papaveraceae</taxon>
        <taxon>Papaveroideae</taxon>
        <taxon>Papaver</taxon>
    </lineage>
</organism>
<dbReference type="SFLD" id="SFLDG01168">
    <property type="entry name" value="Ferric_reductase_subgroup_(FRE"/>
    <property type="match status" value="1"/>
</dbReference>
<dbReference type="AlphaFoldDB" id="A0A4Y7KIF6"/>
<feature type="transmembrane region" description="Helical" evidence="6">
    <location>
        <begin position="200"/>
        <end position="220"/>
    </location>
</feature>
<dbReference type="InterPro" id="IPR013112">
    <property type="entry name" value="FAD-bd_8"/>
</dbReference>
<dbReference type="InterPro" id="IPR013130">
    <property type="entry name" value="Fe3_Rdtase_TM_dom"/>
</dbReference>
<dbReference type="EMBL" id="CM010722">
    <property type="protein sequence ID" value="RZC72646.1"/>
    <property type="molecule type" value="Genomic_DNA"/>
</dbReference>
<evidence type="ECO:0000256" key="3">
    <source>
        <dbReference type="ARBA" id="ARBA00022989"/>
    </source>
</evidence>
<evidence type="ECO:0000256" key="1">
    <source>
        <dbReference type="ARBA" id="ARBA00004141"/>
    </source>
</evidence>
<dbReference type="Gene3D" id="3.40.50.80">
    <property type="entry name" value="Nucleotide-binding domain of ferredoxin-NADP reductase (FNR) module"/>
    <property type="match status" value="2"/>
</dbReference>
<dbReference type="CDD" id="cd06186">
    <property type="entry name" value="NOX_Duox_like_FAD_NADP"/>
    <property type="match status" value="1"/>
</dbReference>
<dbReference type="OrthoDB" id="167398at2759"/>
<dbReference type="Gramene" id="RZC72646">
    <property type="protein sequence ID" value="RZC72646"/>
    <property type="gene ID" value="C5167_048128"/>
</dbReference>
<feature type="domain" description="FAD-binding FR-type" evidence="7">
    <location>
        <begin position="304"/>
        <end position="423"/>
    </location>
</feature>
<feature type="transmembrane region" description="Helical" evidence="6">
    <location>
        <begin position="240"/>
        <end position="257"/>
    </location>
</feature>
<feature type="transmembrane region" description="Helical" evidence="6">
    <location>
        <begin position="544"/>
        <end position="566"/>
    </location>
</feature>
<feature type="transmembrane region" description="Helical" evidence="6">
    <location>
        <begin position="57"/>
        <end position="79"/>
    </location>
</feature>
<keyword evidence="2 6" id="KW-0812">Transmembrane</keyword>
<gene>
    <name evidence="8" type="ORF">C5167_048128</name>
</gene>
<dbReference type="InterPro" id="IPR017938">
    <property type="entry name" value="Riboflavin_synthase-like_b-brl"/>
</dbReference>
<protein>
    <recommendedName>
        <fullName evidence="7">FAD-binding FR-type domain-containing protein</fullName>
    </recommendedName>
</protein>
<dbReference type="Proteomes" id="UP000316621">
    <property type="component" value="Chromosome 8"/>
</dbReference>